<reference evidence="1 2" key="1">
    <citation type="submission" date="2017-05" db="EMBL/GenBank/DDBJ databases">
        <title>Bifidobacterium vansinderenii sp. nov.</title>
        <authorList>
            <person name="Lugli G.A."/>
            <person name="Duranti S."/>
            <person name="Mangifesta M."/>
        </authorList>
    </citation>
    <scope>NUCLEOTIDE SEQUENCE [LARGE SCALE GENOMIC DNA]</scope>
    <source>
        <strain evidence="1 2">Tam10B</strain>
    </source>
</reference>
<dbReference type="RefSeq" id="WP_093959663.1">
    <property type="nucleotide sequence ID" value="NZ_NEWD01000004.1"/>
</dbReference>
<protein>
    <recommendedName>
        <fullName evidence="3">HK97 gp10 family phage protein</fullName>
    </recommendedName>
</protein>
<dbReference type="OrthoDB" id="3233584at2"/>
<dbReference type="EMBL" id="NEWD01000004">
    <property type="protein sequence ID" value="OXN01478.1"/>
    <property type="molecule type" value="Genomic_DNA"/>
</dbReference>
<comment type="caution">
    <text evidence="1">The sequence shown here is derived from an EMBL/GenBank/DDBJ whole genome shotgun (WGS) entry which is preliminary data.</text>
</comment>
<dbReference type="Proteomes" id="UP000215433">
    <property type="component" value="Unassembled WGS sequence"/>
</dbReference>
<evidence type="ECO:0000313" key="1">
    <source>
        <dbReference type="EMBL" id="OXN01478.1"/>
    </source>
</evidence>
<evidence type="ECO:0008006" key="3">
    <source>
        <dbReference type="Google" id="ProtNLM"/>
    </source>
</evidence>
<name>A0A229W0T8_9BIFI</name>
<accession>A0A229W0T8</accession>
<proteinExistence type="predicted"/>
<evidence type="ECO:0000313" key="2">
    <source>
        <dbReference type="Proteomes" id="UP000215433"/>
    </source>
</evidence>
<dbReference type="AlphaFoldDB" id="A0A229W0T8"/>
<keyword evidence="2" id="KW-1185">Reference proteome</keyword>
<gene>
    <name evidence="1" type="ORF">Tam10B_0481</name>
</gene>
<sequence length="122" mass="12750">MLIDTSQVTTLASKLAAAPKKKQLLVTAAIKKGAQDIKTAIKTDVSGSSNRGIAKIPIAYEMKQEGVNIEADIAPTKGGAGNLANIAFFGTSKGGGTHQFYEHGKEQLDTIAHYVHQAATGL</sequence>
<organism evidence="1 2">
    <name type="scientific">Bifidobacterium vansinderenii</name>
    <dbReference type="NCBI Taxonomy" id="1984871"/>
    <lineage>
        <taxon>Bacteria</taxon>
        <taxon>Bacillati</taxon>
        <taxon>Actinomycetota</taxon>
        <taxon>Actinomycetes</taxon>
        <taxon>Bifidobacteriales</taxon>
        <taxon>Bifidobacteriaceae</taxon>
        <taxon>Bifidobacterium</taxon>
    </lineage>
</organism>